<keyword evidence="4" id="KW-1185">Reference proteome</keyword>
<accession>A0ABY6Q9C2</accession>
<dbReference type="SMART" id="SM00849">
    <property type="entry name" value="Lactamase_B"/>
    <property type="match status" value="1"/>
</dbReference>
<organism evidence="3 4">
    <name type="scientific">Candidatus Paraluminiphilus aquimaris</name>
    <dbReference type="NCBI Taxonomy" id="2518994"/>
    <lineage>
        <taxon>Bacteria</taxon>
        <taxon>Pseudomonadati</taxon>
        <taxon>Pseudomonadota</taxon>
        <taxon>Gammaproteobacteria</taxon>
        <taxon>Cellvibrionales</taxon>
        <taxon>Halieaceae</taxon>
        <taxon>Candidatus Paraluminiphilus</taxon>
    </lineage>
</organism>
<evidence type="ECO:0000313" key="4">
    <source>
        <dbReference type="Proteomes" id="UP001317963"/>
    </source>
</evidence>
<dbReference type="PANTHER" id="PTHR46018:SF2">
    <property type="entry name" value="ZINC PHOSPHODIESTERASE ELAC PROTEIN 1"/>
    <property type="match status" value="1"/>
</dbReference>
<sequence>MLGTGTPNPFPERSGPGVAIVVNDEAYLVDFGAGVVRRAASLSPEYGGEIPGLAVEKLNHAFLTHLHSDHSVGLPDLLLTSWVAGRDRPLRLFGPEGTASMAKNIIAAYEEDIRYRLYSDQPANNQGWRIDTSEVTQTGVIFKDNNVTVEAFRVPHGSWPDAWGYRFTTPDKVIVISGDTAPSERLLEYAKGADILIHEVYSLEGFQKKEPRWQKYHAGNHTSTHELGALAVKARPKLLVLYHQLLWGSSHETLLREVREIYDGEVVSARDLDVY</sequence>
<feature type="domain" description="Metallo-beta-lactamase" evidence="2">
    <location>
        <begin position="14"/>
        <end position="217"/>
    </location>
</feature>
<reference evidence="3 4" key="1">
    <citation type="submission" date="2019-02" db="EMBL/GenBank/DDBJ databases">
        <title>Halieaceae_genomes.</title>
        <authorList>
            <person name="Li S.-H."/>
        </authorList>
    </citation>
    <scope>NUCLEOTIDE SEQUENCE [LARGE SCALE GENOMIC DNA]</scope>
    <source>
        <strain evidence="3 4">JH123</strain>
    </source>
</reference>
<dbReference type="InterPro" id="IPR036866">
    <property type="entry name" value="RibonucZ/Hydroxyglut_hydro"/>
</dbReference>
<dbReference type="SUPFAM" id="SSF56281">
    <property type="entry name" value="Metallo-hydrolase/oxidoreductase"/>
    <property type="match status" value="1"/>
</dbReference>
<proteinExistence type="predicted"/>
<evidence type="ECO:0000313" key="3">
    <source>
        <dbReference type="EMBL" id="UZP75531.1"/>
    </source>
</evidence>
<gene>
    <name evidence="3" type="ORF">E0F26_01865</name>
</gene>
<protein>
    <submittedName>
        <fullName evidence="3">MBL fold metallo-hydrolase</fullName>
    </submittedName>
</protein>
<keyword evidence="1" id="KW-0378">Hydrolase</keyword>
<dbReference type="Proteomes" id="UP001317963">
    <property type="component" value="Chromosome"/>
</dbReference>
<dbReference type="Pfam" id="PF12706">
    <property type="entry name" value="Lactamase_B_2"/>
    <property type="match status" value="1"/>
</dbReference>
<dbReference type="CDD" id="cd07719">
    <property type="entry name" value="arylsulfatase_AtsA-like_MBL-fold"/>
    <property type="match status" value="1"/>
</dbReference>
<dbReference type="EMBL" id="CP036501">
    <property type="protein sequence ID" value="UZP75531.1"/>
    <property type="molecule type" value="Genomic_DNA"/>
</dbReference>
<evidence type="ECO:0000259" key="2">
    <source>
        <dbReference type="SMART" id="SM00849"/>
    </source>
</evidence>
<dbReference type="InterPro" id="IPR044094">
    <property type="entry name" value="AtsA-like_MBL-fold"/>
</dbReference>
<evidence type="ECO:0000256" key="1">
    <source>
        <dbReference type="ARBA" id="ARBA00022801"/>
    </source>
</evidence>
<name>A0ABY6Q9C2_9GAMM</name>
<dbReference type="PANTHER" id="PTHR46018">
    <property type="entry name" value="ZINC PHOSPHODIESTERASE ELAC PROTEIN 1"/>
    <property type="match status" value="1"/>
</dbReference>
<dbReference type="InterPro" id="IPR001279">
    <property type="entry name" value="Metallo-B-lactamas"/>
</dbReference>
<dbReference type="Gene3D" id="3.60.15.10">
    <property type="entry name" value="Ribonuclease Z/Hydroxyacylglutathione hydrolase-like"/>
    <property type="match status" value="1"/>
</dbReference>